<evidence type="ECO:0000313" key="2">
    <source>
        <dbReference type="EMBL" id="ADG67913.1"/>
    </source>
</evidence>
<protein>
    <submittedName>
        <fullName evidence="2">Uncharacterized protein</fullName>
    </submittedName>
</protein>
<feature type="region of interest" description="Disordered" evidence="1">
    <location>
        <begin position="38"/>
        <end position="61"/>
    </location>
</feature>
<sequence>MDLKRLQGDDQLQQDRFPEEIISPVEFLRPAIVTQSTAGKDPFAESQGREPISRCSSVITR</sequence>
<evidence type="ECO:0000256" key="1">
    <source>
        <dbReference type="SAM" id="MobiDB-lite"/>
    </source>
</evidence>
<keyword evidence="3" id="KW-1185">Reference proteome</keyword>
<dbReference type="EMBL" id="CP001744">
    <property type="protein sequence ID" value="ADG67913.1"/>
    <property type="molecule type" value="Genomic_DNA"/>
</dbReference>
<evidence type="ECO:0000313" key="3">
    <source>
        <dbReference type="Proteomes" id="UP000002220"/>
    </source>
</evidence>
<organism evidence="2 3">
    <name type="scientific">Planctopirus limnophila (strain ATCC 43296 / DSM 3776 / IFAM 1008 / Mu 290)</name>
    <name type="common">Planctomyces limnophilus</name>
    <dbReference type="NCBI Taxonomy" id="521674"/>
    <lineage>
        <taxon>Bacteria</taxon>
        <taxon>Pseudomonadati</taxon>
        <taxon>Planctomycetota</taxon>
        <taxon>Planctomycetia</taxon>
        <taxon>Planctomycetales</taxon>
        <taxon>Planctomycetaceae</taxon>
        <taxon>Planctopirus</taxon>
    </lineage>
</organism>
<dbReference type="AlphaFoldDB" id="D5SYY1"/>
<reference evidence="2 3" key="1">
    <citation type="journal article" date="2010" name="Stand. Genomic Sci.">
        <title>Complete genome sequence of Planctomyces limnophilus type strain (Mu 290).</title>
        <authorList>
            <person name="Labutti K."/>
            <person name="Sikorski J."/>
            <person name="Schneider S."/>
            <person name="Nolan M."/>
            <person name="Lucas S."/>
            <person name="Glavina Del Rio T."/>
            <person name="Tice H."/>
            <person name="Cheng J.F."/>
            <person name="Goodwin L."/>
            <person name="Pitluck S."/>
            <person name="Liolios K."/>
            <person name="Ivanova N."/>
            <person name="Mavromatis K."/>
            <person name="Mikhailova N."/>
            <person name="Pati A."/>
            <person name="Chen A."/>
            <person name="Palaniappan K."/>
            <person name="Land M."/>
            <person name="Hauser L."/>
            <person name="Chang Y.J."/>
            <person name="Jeffries C.D."/>
            <person name="Tindall B.J."/>
            <person name="Rohde M."/>
            <person name="Goker M."/>
            <person name="Woyke T."/>
            <person name="Bristow J."/>
            <person name="Eisen J.A."/>
            <person name="Markowitz V."/>
            <person name="Hugenholtz P."/>
            <person name="Kyrpides N.C."/>
            <person name="Klenk H.P."/>
            <person name="Lapidus A."/>
        </authorList>
    </citation>
    <scope>NUCLEOTIDE SEQUENCE [LARGE SCALE GENOMIC DNA]</scope>
    <source>
        <strain evidence="3">ATCC 43296 / DSM 3776 / IFAM 1008 / Mu 290</strain>
    </source>
</reference>
<accession>D5SYY1</accession>
<dbReference type="Proteomes" id="UP000002220">
    <property type="component" value="Chromosome"/>
</dbReference>
<proteinExistence type="predicted"/>
<name>D5SYY1_PLAL2</name>
<dbReference type="HOGENOM" id="CLU_2918697_0_0_0"/>
<gene>
    <name evidence="2" type="ordered locus">Plim_2086</name>
</gene>
<dbReference type="KEGG" id="plm:Plim_2086"/>